<comment type="caution">
    <text evidence="3">The sequence shown here is derived from an EMBL/GenBank/DDBJ whole genome shotgun (WGS) entry which is preliminary data.</text>
</comment>
<dbReference type="AlphaFoldDB" id="A0A8H5M228"/>
<protein>
    <submittedName>
        <fullName evidence="3">Uncharacterized protein</fullName>
    </submittedName>
</protein>
<reference evidence="3 4" key="1">
    <citation type="journal article" date="2020" name="ISME J.">
        <title>Uncovering the hidden diversity of litter-decomposition mechanisms in mushroom-forming fungi.</title>
        <authorList>
            <person name="Floudas D."/>
            <person name="Bentzer J."/>
            <person name="Ahren D."/>
            <person name="Johansson T."/>
            <person name="Persson P."/>
            <person name="Tunlid A."/>
        </authorList>
    </citation>
    <scope>NUCLEOTIDE SEQUENCE [LARGE SCALE GENOMIC DNA]</scope>
    <source>
        <strain evidence="3 4">CBS 406.79</strain>
    </source>
</reference>
<evidence type="ECO:0000256" key="1">
    <source>
        <dbReference type="SAM" id="MobiDB-lite"/>
    </source>
</evidence>
<sequence length="423" mass="45262">MDRLSPSSTLSSSANYIHSLTMTLYTLCCLFFLLPLCAAAAAAGVPLGAHESDVASLFSKYVGPFLTNGPLNQPTQTPKASSTAVQPSVMVVTSSATTTVTEEPSSQFIPSQVSTSIVTSSIPPSQPPSQLTTTVTMSSASLMNRHTSTGTANLQAGVGGTSYNSSSTASSSTVLGELPSTTGQSANTSLPVGTTGQTSGAESKNINLGAIIGGAVGGIALLALLALIALVIWDRRRRYLHHHTPSPFPTTSTTNFDGDMMVKNPRYFSTSDYSRLSLGSGFIRRLKSISSSKRSYVDRWRRQSMSMISSRISEEEKRMNDDGSDAPCLSSVLTSETPRYPRMPGILGPRTDRQMELEQKIHDLKGRLILLNRGTEEGTSAEGVDGEINQVMARIRKLEELEFSDWALERTNKAPSDIFISSS</sequence>
<name>A0A8H5M228_9AGAR</name>
<proteinExistence type="predicted"/>
<keyword evidence="2" id="KW-0472">Membrane</keyword>
<keyword evidence="2" id="KW-1133">Transmembrane helix</keyword>
<keyword evidence="4" id="KW-1185">Reference proteome</keyword>
<accession>A0A8H5M228</accession>
<evidence type="ECO:0000256" key="2">
    <source>
        <dbReference type="SAM" id="Phobius"/>
    </source>
</evidence>
<dbReference type="EMBL" id="JAACJN010000080">
    <property type="protein sequence ID" value="KAF5377992.1"/>
    <property type="molecule type" value="Genomic_DNA"/>
</dbReference>
<organism evidence="3 4">
    <name type="scientific">Collybiopsis confluens</name>
    <dbReference type="NCBI Taxonomy" id="2823264"/>
    <lineage>
        <taxon>Eukaryota</taxon>
        <taxon>Fungi</taxon>
        <taxon>Dikarya</taxon>
        <taxon>Basidiomycota</taxon>
        <taxon>Agaricomycotina</taxon>
        <taxon>Agaricomycetes</taxon>
        <taxon>Agaricomycetidae</taxon>
        <taxon>Agaricales</taxon>
        <taxon>Marasmiineae</taxon>
        <taxon>Omphalotaceae</taxon>
        <taxon>Collybiopsis</taxon>
    </lineage>
</organism>
<dbReference type="OrthoDB" id="3070875at2759"/>
<feature type="region of interest" description="Disordered" evidence="1">
    <location>
        <begin position="161"/>
        <end position="200"/>
    </location>
</feature>
<feature type="compositionally biased region" description="Low complexity" evidence="1">
    <location>
        <begin position="161"/>
        <end position="173"/>
    </location>
</feature>
<feature type="transmembrane region" description="Helical" evidence="2">
    <location>
        <begin position="208"/>
        <end position="233"/>
    </location>
</feature>
<dbReference type="Proteomes" id="UP000518752">
    <property type="component" value="Unassembled WGS sequence"/>
</dbReference>
<gene>
    <name evidence="3" type="ORF">D9757_009848</name>
</gene>
<evidence type="ECO:0000313" key="3">
    <source>
        <dbReference type="EMBL" id="KAF5377992.1"/>
    </source>
</evidence>
<feature type="compositionally biased region" description="Polar residues" evidence="1">
    <location>
        <begin position="179"/>
        <end position="200"/>
    </location>
</feature>
<keyword evidence="2" id="KW-0812">Transmembrane</keyword>
<evidence type="ECO:0000313" key="4">
    <source>
        <dbReference type="Proteomes" id="UP000518752"/>
    </source>
</evidence>